<evidence type="ECO:0000256" key="5">
    <source>
        <dbReference type="SAM" id="MobiDB-lite"/>
    </source>
</evidence>
<keyword evidence="3 6" id="KW-1133">Transmembrane helix</keyword>
<dbReference type="Gene3D" id="1.20.1070.10">
    <property type="entry name" value="Rhodopsin 7-helix transmembrane proteins"/>
    <property type="match status" value="1"/>
</dbReference>
<feature type="transmembrane region" description="Helical" evidence="6">
    <location>
        <begin position="199"/>
        <end position="226"/>
    </location>
</feature>
<feature type="transmembrane region" description="Helical" evidence="6">
    <location>
        <begin position="246"/>
        <end position="265"/>
    </location>
</feature>
<feature type="transmembrane region" description="Helical" evidence="6">
    <location>
        <begin position="320"/>
        <end position="347"/>
    </location>
</feature>
<protein>
    <submittedName>
        <fullName evidence="10">G_PROTEIN_RECEP_F1_2 domain-containing protein</fullName>
    </submittedName>
</protein>
<accession>A0A183J572</accession>
<evidence type="ECO:0000256" key="2">
    <source>
        <dbReference type="ARBA" id="ARBA00022692"/>
    </source>
</evidence>
<keyword evidence="2 6" id="KW-0812">Transmembrane</keyword>
<dbReference type="AlphaFoldDB" id="A0A183J572"/>
<sequence>MSQTRQRESETDSADYWVGDNQHRLTTKRLKDQEAWPQMADDQRKRGRNEDGDKHRRIKTIRCSVQEAAKAEVESVEDEERDVITRHNNDYEEDKRVVVVLSVASTFSRLDSSSPLTDRPTADNNDQRQLTMTMTTTTTTTSPHHLMSCNETTQLLQDPWFWGGEVVKLILAPSSLAFNLLFLYLLSRSRCLHVNVRNLLGNISACLVVSGLYLTAKGIVTIVSVFRRRPCWISASHYPPLCSFQTGVLMTTVFSLIASFFALQVERFYAAMQMNSYDDRRRATCSIAILFLIWTGTILCTSAVVATIPTVLPLAICNEWLAMHSVAFAAAEAIIPTMQVFGISLFVGKFICH</sequence>
<dbReference type="WBParaSite" id="SBAD_0001139601-mRNA-1">
    <property type="protein sequence ID" value="SBAD_0001139601-mRNA-1"/>
    <property type="gene ID" value="SBAD_0001139601"/>
</dbReference>
<feature type="domain" description="G-protein coupled receptors family 1 profile" evidence="7">
    <location>
        <begin position="178"/>
        <end position="353"/>
    </location>
</feature>
<dbReference type="CDD" id="cd00637">
    <property type="entry name" value="7tm_classA_rhodopsin-like"/>
    <property type="match status" value="1"/>
</dbReference>
<gene>
    <name evidence="8" type="ORF">SBAD_LOCUS11020</name>
</gene>
<evidence type="ECO:0000256" key="6">
    <source>
        <dbReference type="SAM" id="Phobius"/>
    </source>
</evidence>
<comment type="subcellular location">
    <subcellularLocation>
        <location evidence="1">Membrane</location>
    </subcellularLocation>
</comment>
<dbReference type="EMBL" id="UZAM01014939">
    <property type="protein sequence ID" value="VDP36476.1"/>
    <property type="molecule type" value="Genomic_DNA"/>
</dbReference>
<reference evidence="10" key="1">
    <citation type="submission" date="2016-06" db="UniProtKB">
        <authorList>
            <consortium name="WormBaseParasite"/>
        </authorList>
    </citation>
    <scope>IDENTIFICATION</scope>
</reference>
<dbReference type="InterPro" id="IPR017452">
    <property type="entry name" value="GPCR_Rhodpsn_7TM"/>
</dbReference>
<organism evidence="10">
    <name type="scientific">Soboliphyme baturini</name>
    <dbReference type="NCBI Taxonomy" id="241478"/>
    <lineage>
        <taxon>Eukaryota</taxon>
        <taxon>Metazoa</taxon>
        <taxon>Ecdysozoa</taxon>
        <taxon>Nematoda</taxon>
        <taxon>Enoplea</taxon>
        <taxon>Dorylaimia</taxon>
        <taxon>Dioctophymatida</taxon>
        <taxon>Dioctophymatoidea</taxon>
        <taxon>Soboliphymatidae</taxon>
        <taxon>Soboliphyme</taxon>
    </lineage>
</organism>
<evidence type="ECO:0000259" key="7">
    <source>
        <dbReference type="PROSITE" id="PS50262"/>
    </source>
</evidence>
<proteinExistence type="predicted"/>
<keyword evidence="9" id="KW-1185">Reference proteome</keyword>
<feature type="transmembrane region" description="Helical" evidence="6">
    <location>
        <begin position="166"/>
        <end position="187"/>
    </location>
</feature>
<name>A0A183J572_9BILA</name>
<feature type="compositionally biased region" description="Basic and acidic residues" evidence="5">
    <location>
        <begin position="41"/>
        <end position="54"/>
    </location>
</feature>
<dbReference type="Proteomes" id="UP000270296">
    <property type="component" value="Unassembled WGS sequence"/>
</dbReference>
<keyword evidence="4 6" id="KW-0472">Membrane</keyword>
<evidence type="ECO:0000313" key="8">
    <source>
        <dbReference type="EMBL" id="VDP36476.1"/>
    </source>
</evidence>
<evidence type="ECO:0000313" key="9">
    <source>
        <dbReference type="Proteomes" id="UP000270296"/>
    </source>
</evidence>
<reference evidence="8 9" key="2">
    <citation type="submission" date="2018-11" db="EMBL/GenBank/DDBJ databases">
        <authorList>
            <consortium name="Pathogen Informatics"/>
        </authorList>
    </citation>
    <scope>NUCLEOTIDE SEQUENCE [LARGE SCALE GENOMIC DNA]</scope>
</reference>
<evidence type="ECO:0000256" key="1">
    <source>
        <dbReference type="ARBA" id="ARBA00004370"/>
    </source>
</evidence>
<feature type="transmembrane region" description="Helical" evidence="6">
    <location>
        <begin position="286"/>
        <end position="308"/>
    </location>
</feature>
<evidence type="ECO:0000313" key="10">
    <source>
        <dbReference type="WBParaSite" id="SBAD_0001139601-mRNA-1"/>
    </source>
</evidence>
<evidence type="ECO:0000256" key="4">
    <source>
        <dbReference type="ARBA" id="ARBA00023136"/>
    </source>
</evidence>
<dbReference type="PROSITE" id="PS50262">
    <property type="entry name" value="G_PROTEIN_RECEP_F1_2"/>
    <property type="match status" value="1"/>
</dbReference>
<dbReference type="GO" id="GO:0016020">
    <property type="term" value="C:membrane"/>
    <property type="evidence" value="ECO:0007669"/>
    <property type="project" value="UniProtKB-SubCell"/>
</dbReference>
<feature type="compositionally biased region" description="Basic and acidic residues" evidence="5">
    <location>
        <begin position="1"/>
        <end position="10"/>
    </location>
</feature>
<feature type="region of interest" description="Disordered" evidence="5">
    <location>
        <begin position="1"/>
        <end position="57"/>
    </location>
</feature>
<evidence type="ECO:0000256" key="3">
    <source>
        <dbReference type="ARBA" id="ARBA00022989"/>
    </source>
</evidence>